<dbReference type="GO" id="GO:0036038">
    <property type="term" value="C:MKS complex"/>
    <property type="evidence" value="ECO:0007669"/>
    <property type="project" value="TreeGrafter"/>
</dbReference>
<accession>A0A1A9WAT4</accession>
<protein>
    <recommendedName>
        <fullName evidence="8">Meckel syndrome type 1 protein</fullName>
    </recommendedName>
</protein>
<dbReference type="STRING" id="37001.A0A1A9WAT4"/>
<evidence type="ECO:0000313" key="6">
    <source>
        <dbReference type="EnsemblMetazoa" id="GBRI012516-PA"/>
    </source>
</evidence>
<organism evidence="6 7">
    <name type="scientific">Glossina brevipalpis</name>
    <dbReference type="NCBI Taxonomy" id="37001"/>
    <lineage>
        <taxon>Eukaryota</taxon>
        <taxon>Metazoa</taxon>
        <taxon>Ecdysozoa</taxon>
        <taxon>Arthropoda</taxon>
        <taxon>Hexapoda</taxon>
        <taxon>Insecta</taxon>
        <taxon>Pterygota</taxon>
        <taxon>Neoptera</taxon>
        <taxon>Endopterygota</taxon>
        <taxon>Diptera</taxon>
        <taxon>Brachycera</taxon>
        <taxon>Muscomorpha</taxon>
        <taxon>Hippoboscoidea</taxon>
        <taxon>Glossinidae</taxon>
        <taxon>Glossina</taxon>
    </lineage>
</organism>
<evidence type="ECO:0000256" key="3">
    <source>
        <dbReference type="ARBA" id="ARBA00022794"/>
    </source>
</evidence>
<keyword evidence="3" id="KW-0970">Cilium biogenesis/degradation</keyword>
<dbReference type="Pfam" id="PF07162">
    <property type="entry name" value="B9-C2"/>
    <property type="match status" value="1"/>
</dbReference>
<dbReference type="EnsemblMetazoa" id="GBRI012516-RA">
    <property type="protein sequence ID" value="GBRI012516-PA"/>
    <property type="gene ID" value="GBRI012516"/>
</dbReference>
<dbReference type="PANTHER" id="PTHR12968:SF4">
    <property type="entry name" value="TECTONIC-LIKE COMPLEX MEMBER MKS1"/>
    <property type="match status" value="1"/>
</dbReference>
<comment type="subcellular location">
    <subcellularLocation>
        <location evidence="1">Cytoplasm</location>
        <location evidence="1">Cytoskeleton</location>
        <location evidence="1">Cilium basal body</location>
    </subcellularLocation>
</comment>
<dbReference type="AlphaFoldDB" id="A0A1A9WAT4"/>
<dbReference type="PANTHER" id="PTHR12968">
    <property type="entry name" value="B9 DOMAIN-CONTAINING"/>
    <property type="match status" value="1"/>
</dbReference>
<sequence>MFNKLPKCSGFYQIKDNIDLLQLQIQLRYMNSLLKLPRYEIKETEEKLEEFGQNWIFRNNGFEKSFQNDIIEVTIKWQQKLLSAKEVELYSNIENCTTDTQREYHQWLMMEDKNNQIKKTRRHINRLKKNKMSERSKSQIGTNLISLGDNTIFTYVDKDNFWKEKDISQQKEGIWQEKPSKIMYIYAALNPDTMLAVLKWYEAQRLLHIYPNFNDYNSNAYYIEINTDYRHLYSYGITTVSPQISNRKSIMNNLTYIPETFHSQCYTKSEIDQKKFSLPPQTTQRYSVLFEIQDILDTEYNDIHVRYHIKMPPNYVLEDGILDGTTHSVSTSSSSSLNDSINIGFCWQITIFCKHQYNHNHRLHIFFEVISIDSWDRERVEGYTYYAISLLQANHECVTLKCMRPKESLFDAFSRYFIGGYRQFDFIRFFANIPREHEKEHENRDFHLRYNAKMQNTCQLNFKWQDITQRNCELLQKSERRKPGMTLNDIMTAYRKARKRLETVTIEKSNKNKVK</sequence>
<reference evidence="6" key="2">
    <citation type="submission" date="2020-05" db="UniProtKB">
        <authorList>
            <consortium name="EnsemblMetazoa"/>
        </authorList>
    </citation>
    <scope>IDENTIFICATION</scope>
    <source>
        <strain evidence="6">IAEA</strain>
    </source>
</reference>
<evidence type="ECO:0000313" key="7">
    <source>
        <dbReference type="Proteomes" id="UP000091820"/>
    </source>
</evidence>
<evidence type="ECO:0000256" key="2">
    <source>
        <dbReference type="ARBA" id="ARBA00022490"/>
    </source>
</evidence>
<keyword evidence="5" id="KW-0966">Cell projection</keyword>
<dbReference type="VEuPathDB" id="VectorBase:GBRI012516"/>
<dbReference type="Proteomes" id="UP000091820">
    <property type="component" value="Unassembled WGS sequence"/>
</dbReference>
<dbReference type="InterPro" id="IPR010796">
    <property type="entry name" value="C2_B9-type_dom"/>
</dbReference>
<evidence type="ECO:0008006" key="8">
    <source>
        <dbReference type="Google" id="ProtNLM"/>
    </source>
</evidence>
<dbReference type="PROSITE" id="PS51381">
    <property type="entry name" value="C2_B9"/>
    <property type="match status" value="1"/>
</dbReference>
<keyword evidence="2" id="KW-0963">Cytoplasm</keyword>
<evidence type="ECO:0000256" key="4">
    <source>
        <dbReference type="ARBA" id="ARBA00023212"/>
    </source>
</evidence>
<keyword evidence="7" id="KW-1185">Reference proteome</keyword>
<evidence type="ECO:0000256" key="5">
    <source>
        <dbReference type="ARBA" id="ARBA00023273"/>
    </source>
</evidence>
<name>A0A1A9WAT4_9MUSC</name>
<proteinExistence type="predicted"/>
<keyword evidence="4" id="KW-0206">Cytoskeleton</keyword>
<dbReference type="GO" id="GO:0060271">
    <property type="term" value="P:cilium assembly"/>
    <property type="evidence" value="ECO:0007669"/>
    <property type="project" value="TreeGrafter"/>
</dbReference>
<evidence type="ECO:0000256" key="1">
    <source>
        <dbReference type="ARBA" id="ARBA00004120"/>
    </source>
</evidence>
<reference evidence="7" key="1">
    <citation type="submission" date="2014-03" db="EMBL/GenBank/DDBJ databases">
        <authorList>
            <person name="Aksoy S."/>
            <person name="Warren W."/>
            <person name="Wilson R.K."/>
        </authorList>
    </citation>
    <scope>NUCLEOTIDE SEQUENCE [LARGE SCALE GENOMIC DNA]</scope>
    <source>
        <strain evidence="7">IAEA</strain>
    </source>
</reference>